<proteinExistence type="predicted"/>
<keyword evidence="1" id="KW-0521">NADP</keyword>
<organism evidence="6 7">
    <name type="scientific">Pseudovirgaria hyperparasitica</name>
    <dbReference type="NCBI Taxonomy" id="470096"/>
    <lineage>
        <taxon>Eukaryota</taxon>
        <taxon>Fungi</taxon>
        <taxon>Dikarya</taxon>
        <taxon>Ascomycota</taxon>
        <taxon>Pezizomycotina</taxon>
        <taxon>Dothideomycetes</taxon>
        <taxon>Dothideomycetes incertae sedis</taxon>
        <taxon>Acrospermales</taxon>
        <taxon>Acrospermaceae</taxon>
        <taxon>Pseudovirgaria</taxon>
    </lineage>
</organism>
<dbReference type="GO" id="GO:0035925">
    <property type="term" value="F:mRNA 3'-UTR AU-rich region binding"/>
    <property type="evidence" value="ECO:0007669"/>
    <property type="project" value="TreeGrafter"/>
</dbReference>
<dbReference type="GO" id="GO:0008270">
    <property type="term" value="F:zinc ion binding"/>
    <property type="evidence" value="ECO:0007669"/>
    <property type="project" value="InterPro"/>
</dbReference>
<sequence length="313" mass="33525">MCLATTLAIPKFKALPVLCPKTVLQTPSSNLTLRSYFRTGLYKPPSFPHVLGREASGTIVSTGSGNLHSLKIGDRVIYIGTGAYAEYTIATSLHTSVIPPGISQEVAAASLLQGVTALTLIRESHPVKKGDWVLVHAAAGGVGLWLCQLLKAVGAHAIGTASTPEKRELARSHGAEVLIDYTKDSVPEKVKEVTNGAGVIAVFDGVGKSTFDDSLESIARKGTLVSFGNASGAPDPLVLARLAAKNAKVQRPTLFNYIVTRQEYDGYVQELFKYIQDNNLDPRVHDTYPLAEVARAHQDLEGRKTTGKLILKP</sequence>
<evidence type="ECO:0000313" key="7">
    <source>
        <dbReference type="Proteomes" id="UP000799437"/>
    </source>
</evidence>
<dbReference type="RefSeq" id="XP_033595017.1">
    <property type="nucleotide sequence ID" value="XM_033745015.1"/>
</dbReference>
<evidence type="ECO:0000256" key="4">
    <source>
        <dbReference type="ARBA" id="ARBA00070796"/>
    </source>
</evidence>
<evidence type="ECO:0000313" key="6">
    <source>
        <dbReference type="EMBL" id="KAF2752559.1"/>
    </source>
</evidence>
<dbReference type="Pfam" id="PF08240">
    <property type="entry name" value="ADH_N"/>
    <property type="match status" value="1"/>
</dbReference>
<dbReference type="Gene3D" id="3.40.50.720">
    <property type="entry name" value="NAD(P)-binding Rossmann-like Domain"/>
    <property type="match status" value="1"/>
</dbReference>
<dbReference type="Pfam" id="PF00107">
    <property type="entry name" value="ADH_zinc_N"/>
    <property type="match status" value="1"/>
</dbReference>
<accession>A0A6A6VRM4</accession>
<dbReference type="GeneID" id="54486069"/>
<dbReference type="InterPro" id="IPR002364">
    <property type="entry name" value="Quin_OxRdtase/zeta-crystal_CS"/>
</dbReference>
<dbReference type="EMBL" id="ML996608">
    <property type="protein sequence ID" value="KAF2752559.1"/>
    <property type="molecule type" value="Genomic_DNA"/>
</dbReference>
<dbReference type="InterPro" id="IPR036291">
    <property type="entry name" value="NAD(P)-bd_dom_sf"/>
</dbReference>
<gene>
    <name evidence="6" type="ORF">EJ05DRAFT_481184</name>
</gene>
<reference evidence="6" key="1">
    <citation type="journal article" date="2020" name="Stud. Mycol.">
        <title>101 Dothideomycetes genomes: a test case for predicting lifestyles and emergence of pathogens.</title>
        <authorList>
            <person name="Haridas S."/>
            <person name="Albert R."/>
            <person name="Binder M."/>
            <person name="Bloem J."/>
            <person name="Labutti K."/>
            <person name="Salamov A."/>
            <person name="Andreopoulos B."/>
            <person name="Baker S."/>
            <person name="Barry K."/>
            <person name="Bills G."/>
            <person name="Bluhm B."/>
            <person name="Cannon C."/>
            <person name="Castanera R."/>
            <person name="Culley D."/>
            <person name="Daum C."/>
            <person name="Ezra D."/>
            <person name="Gonzalez J."/>
            <person name="Henrissat B."/>
            <person name="Kuo A."/>
            <person name="Liang C."/>
            <person name="Lipzen A."/>
            <person name="Lutzoni F."/>
            <person name="Magnuson J."/>
            <person name="Mondo S."/>
            <person name="Nolan M."/>
            <person name="Ohm R."/>
            <person name="Pangilinan J."/>
            <person name="Park H.-J."/>
            <person name="Ramirez L."/>
            <person name="Alfaro M."/>
            <person name="Sun H."/>
            <person name="Tritt A."/>
            <person name="Yoshinaga Y."/>
            <person name="Zwiers L.-H."/>
            <person name="Turgeon B."/>
            <person name="Goodwin S."/>
            <person name="Spatafora J."/>
            <person name="Crous P."/>
            <person name="Grigoriev I."/>
        </authorList>
    </citation>
    <scope>NUCLEOTIDE SEQUENCE</scope>
    <source>
        <strain evidence="6">CBS 121739</strain>
    </source>
</reference>
<evidence type="ECO:0000259" key="5">
    <source>
        <dbReference type="SMART" id="SM00829"/>
    </source>
</evidence>
<dbReference type="SUPFAM" id="SSF51735">
    <property type="entry name" value="NAD(P)-binding Rossmann-fold domains"/>
    <property type="match status" value="1"/>
</dbReference>
<keyword evidence="2" id="KW-0560">Oxidoreductase</keyword>
<name>A0A6A6VRM4_9PEZI</name>
<dbReference type="InterPro" id="IPR013154">
    <property type="entry name" value="ADH-like_N"/>
</dbReference>
<dbReference type="GO" id="GO:0003960">
    <property type="term" value="F:quinone reductase (NADPH) activity"/>
    <property type="evidence" value="ECO:0007669"/>
    <property type="project" value="InterPro"/>
</dbReference>
<dbReference type="PANTHER" id="PTHR48106:SF13">
    <property type="entry name" value="QUINONE OXIDOREDUCTASE-RELATED"/>
    <property type="match status" value="1"/>
</dbReference>
<dbReference type="InterPro" id="IPR020843">
    <property type="entry name" value="ER"/>
</dbReference>
<dbReference type="CDD" id="cd05286">
    <property type="entry name" value="QOR2"/>
    <property type="match status" value="1"/>
</dbReference>
<dbReference type="FunFam" id="3.40.50.720:FF:000053">
    <property type="entry name" value="Quinone oxidoreductase 1"/>
    <property type="match status" value="1"/>
</dbReference>
<dbReference type="GO" id="GO:0070402">
    <property type="term" value="F:NADPH binding"/>
    <property type="evidence" value="ECO:0007669"/>
    <property type="project" value="TreeGrafter"/>
</dbReference>
<dbReference type="AlphaFoldDB" id="A0A6A6VRM4"/>
<dbReference type="PROSITE" id="PS01162">
    <property type="entry name" value="QOR_ZETA_CRYSTAL"/>
    <property type="match status" value="1"/>
</dbReference>
<dbReference type="OrthoDB" id="48317at2759"/>
<protein>
    <recommendedName>
        <fullName evidence="4">Probable quinone oxidoreductase</fullName>
    </recommendedName>
    <alternativeName>
        <fullName evidence="3">NADPH:quinone reductase</fullName>
    </alternativeName>
</protein>
<dbReference type="Gene3D" id="3.90.180.10">
    <property type="entry name" value="Medium-chain alcohol dehydrogenases, catalytic domain"/>
    <property type="match status" value="1"/>
</dbReference>
<dbReference type="InterPro" id="IPR047618">
    <property type="entry name" value="QOR-like"/>
</dbReference>
<dbReference type="PANTHER" id="PTHR48106">
    <property type="entry name" value="QUINONE OXIDOREDUCTASE PIG3-RELATED"/>
    <property type="match status" value="1"/>
</dbReference>
<dbReference type="Proteomes" id="UP000799437">
    <property type="component" value="Unassembled WGS sequence"/>
</dbReference>
<dbReference type="SUPFAM" id="SSF50129">
    <property type="entry name" value="GroES-like"/>
    <property type="match status" value="1"/>
</dbReference>
<feature type="domain" description="Enoyl reductase (ER)" evidence="5">
    <location>
        <begin position="13"/>
        <end position="311"/>
    </location>
</feature>
<evidence type="ECO:0000256" key="2">
    <source>
        <dbReference type="ARBA" id="ARBA00023002"/>
    </source>
</evidence>
<evidence type="ECO:0000256" key="1">
    <source>
        <dbReference type="ARBA" id="ARBA00022857"/>
    </source>
</evidence>
<dbReference type="InterPro" id="IPR011032">
    <property type="entry name" value="GroES-like_sf"/>
</dbReference>
<dbReference type="InterPro" id="IPR013149">
    <property type="entry name" value="ADH-like_C"/>
</dbReference>
<dbReference type="GO" id="GO:0005829">
    <property type="term" value="C:cytosol"/>
    <property type="evidence" value="ECO:0007669"/>
    <property type="project" value="TreeGrafter"/>
</dbReference>
<evidence type="ECO:0000256" key="3">
    <source>
        <dbReference type="ARBA" id="ARBA00043088"/>
    </source>
</evidence>
<keyword evidence="7" id="KW-1185">Reference proteome</keyword>
<dbReference type="SMART" id="SM00829">
    <property type="entry name" value="PKS_ER"/>
    <property type="match status" value="1"/>
</dbReference>